<evidence type="ECO:0000313" key="3">
    <source>
        <dbReference type="Proteomes" id="UP000887565"/>
    </source>
</evidence>
<accession>A0A915K7E2</accession>
<organism evidence="3 4">
    <name type="scientific">Romanomermis culicivorax</name>
    <name type="common">Nematode worm</name>
    <dbReference type="NCBI Taxonomy" id="13658"/>
    <lineage>
        <taxon>Eukaryota</taxon>
        <taxon>Metazoa</taxon>
        <taxon>Ecdysozoa</taxon>
        <taxon>Nematoda</taxon>
        <taxon>Enoplea</taxon>
        <taxon>Dorylaimia</taxon>
        <taxon>Mermithida</taxon>
        <taxon>Mermithoidea</taxon>
        <taxon>Mermithidae</taxon>
        <taxon>Romanomermis</taxon>
    </lineage>
</organism>
<dbReference type="GO" id="GO:0003964">
    <property type="term" value="F:RNA-directed DNA polymerase activity"/>
    <property type="evidence" value="ECO:0007669"/>
    <property type="project" value="UniProtKB-EC"/>
</dbReference>
<keyword evidence="3" id="KW-1185">Reference proteome</keyword>
<name>A0A915K7E2_ROMCU</name>
<dbReference type="InterPro" id="IPR050951">
    <property type="entry name" value="Retrovirus_Pol_polyprotein"/>
</dbReference>
<dbReference type="WBParaSite" id="nRc.2.0.1.t34662-RA">
    <property type="protein sequence ID" value="nRc.2.0.1.t34662-RA"/>
    <property type="gene ID" value="nRc.2.0.1.g34662"/>
</dbReference>
<protein>
    <recommendedName>
        <fullName evidence="1">RNA-directed DNA polymerase</fullName>
        <ecNumber evidence="1">2.7.7.49</ecNumber>
    </recommendedName>
</protein>
<proteinExistence type="predicted"/>
<evidence type="ECO:0000313" key="4">
    <source>
        <dbReference type="WBParaSite" id="nRc.2.0.1.t34662-RA"/>
    </source>
</evidence>
<dbReference type="Gene3D" id="1.10.340.70">
    <property type="match status" value="1"/>
</dbReference>
<dbReference type="Proteomes" id="UP000887565">
    <property type="component" value="Unplaced"/>
</dbReference>
<dbReference type="PANTHER" id="PTHR37984">
    <property type="entry name" value="PROTEIN CBG26694"/>
    <property type="match status" value="1"/>
</dbReference>
<dbReference type="InterPro" id="IPR041588">
    <property type="entry name" value="Integrase_H2C2"/>
</dbReference>
<dbReference type="Pfam" id="PF17921">
    <property type="entry name" value="Integrase_H2C2"/>
    <property type="match status" value="1"/>
</dbReference>
<dbReference type="FunFam" id="1.10.340.70:FF:000001">
    <property type="entry name" value="Retrovirus-related Pol polyprotein from transposon gypsy-like Protein"/>
    <property type="match status" value="1"/>
</dbReference>
<evidence type="ECO:0000259" key="2">
    <source>
        <dbReference type="Pfam" id="PF17921"/>
    </source>
</evidence>
<sequence>MLPPLEAIALASQEEIQRAQVTDPATIKILETLQNDKTVKQPTVFFTQNGILYRQIRHQCQLVIPASMVNQMLHQIHGAKILNHQGSNHTLAAIKAHFWWPCMEEDVDNRIKSCKTCELMSQHALPPPPLLPIQSAHPFEIIAMDIINISLVENNVKRLIDTADLEC</sequence>
<evidence type="ECO:0000256" key="1">
    <source>
        <dbReference type="ARBA" id="ARBA00012493"/>
    </source>
</evidence>
<dbReference type="AlphaFoldDB" id="A0A915K7E2"/>
<dbReference type="EC" id="2.7.7.49" evidence="1"/>
<dbReference type="OMA" id="MMSDSIN"/>
<feature type="domain" description="Integrase zinc-binding" evidence="2">
    <location>
        <begin position="64"/>
        <end position="120"/>
    </location>
</feature>
<reference evidence="4" key="1">
    <citation type="submission" date="2022-11" db="UniProtKB">
        <authorList>
            <consortium name="WormBaseParasite"/>
        </authorList>
    </citation>
    <scope>IDENTIFICATION</scope>
</reference>
<dbReference type="PANTHER" id="PTHR37984:SF5">
    <property type="entry name" value="PROTEIN NYNRIN-LIKE"/>
    <property type="match status" value="1"/>
</dbReference>